<organism evidence="13 14">
    <name type="scientific">Lentinus brumalis</name>
    <dbReference type="NCBI Taxonomy" id="2498619"/>
    <lineage>
        <taxon>Eukaryota</taxon>
        <taxon>Fungi</taxon>
        <taxon>Dikarya</taxon>
        <taxon>Basidiomycota</taxon>
        <taxon>Agaricomycotina</taxon>
        <taxon>Agaricomycetes</taxon>
        <taxon>Polyporales</taxon>
        <taxon>Polyporaceae</taxon>
        <taxon>Lentinus</taxon>
    </lineage>
</organism>
<keyword evidence="6" id="KW-0479">Metal-binding</keyword>
<dbReference type="GO" id="GO:0005506">
    <property type="term" value="F:iron ion binding"/>
    <property type="evidence" value="ECO:0007669"/>
    <property type="project" value="InterPro"/>
</dbReference>
<keyword evidence="8" id="KW-0560">Oxidoreductase</keyword>
<evidence type="ECO:0000256" key="11">
    <source>
        <dbReference type="ARBA" id="ARBA00023136"/>
    </source>
</evidence>
<dbReference type="Pfam" id="PF00067">
    <property type="entry name" value="p450"/>
    <property type="match status" value="1"/>
</dbReference>
<dbReference type="InterPro" id="IPR036396">
    <property type="entry name" value="Cyt_P450_sf"/>
</dbReference>
<gene>
    <name evidence="13" type="ORF">OH76DRAFT_1009564</name>
</gene>
<dbReference type="InterPro" id="IPR001128">
    <property type="entry name" value="Cyt_P450"/>
</dbReference>
<feature type="region of interest" description="Disordered" evidence="12">
    <location>
        <begin position="115"/>
        <end position="143"/>
    </location>
</feature>
<evidence type="ECO:0000256" key="10">
    <source>
        <dbReference type="ARBA" id="ARBA00023033"/>
    </source>
</evidence>
<dbReference type="Proteomes" id="UP000256964">
    <property type="component" value="Unassembled WGS sequence"/>
</dbReference>
<dbReference type="AlphaFoldDB" id="A0A371CYA9"/>
<keyword evidence="14" id="KW-1185">Reference proteome</keyword>
<dbReference type="InterPro" id="IPR050364">
    <property type="entry name" value="Cytochrome_P450_fung"/>
</dbReference>
<dbReference type="PANTHER" id="PTHR46300">
    <property type="entry name" value="P450, PUTATIVE (EUROFUNG)-RELATED-RELATED"/>
    <property type="match status" value="1"/>
</dbReference>
<dbReference type="OrthoDB" id="2753961at2759"/>
<keyword evidence="11" id="KW-0472">Membrane</keyword>
<name>A0A371CYA9_9APHY</name>
<dbReference type="Gene3D" id="1.10.630.10">
    <property type="entry name" value="Cytochrome P450"/>
    <property type="match status" value="1"/>
</dbReference>
<evidence type="ECO:0000256" key="2">
    <source>
        <dbReference type="ARBA" id="ARBA00004370"/>
    </source>
</evidence>
<keyword evidence="10" id="KW-0503">Monooxygenase</keyword>
<evidence type="ECO:0000256" key="4">
    <source>
        <dbReference type="ARBA" id="ARBA00022617"/>
    </source>
</evidence>
<dbReference type="GO" id="GO:0004497">
    <property type="term" value="F:monooxygenase activity"/>
    <property type="evidence" value="ECO:0007669"/>
    <property type="project" value="UniProtKB-KW"/>
</dbReference>
<evidence type="ECO:0000256" key="12">
    <source>
        <dbReference type="SAM" id="MobiDB-lite"/>
    </source>
</evidence>
<evidence type="ECO:0000313" key="13">
    <source>
        <dbReference type="EMBL" id="RDX45261.1"/>
    </source>
</evidence>
<comment type="subcellular location">
    <subcellularLocation>
        <location evidence="2">Membrane</location>
    </subcellularLocation>
</comment>
<dbReference type="EMBL" id="KZ857439">
    <property type="protein sequence ID" value="RDX45261.1"/>
    <property type="molecule type" value="Genomic_DNA"/>
</dbReference>
<dbReference type="GO" id="GO:0020037">
    <property type="term" value="F:heme binding"/>
    <property type="evidence" value="ECO:0007669"/>
    <property type="project" value="InterPro"/>
</dbReference>
<evidence type="ECO:0000256" key="6">
    <source>
        <dbReference type="ARBA" id="ARBA00022723"/>
    </source>
</evidence>
<keyword evidence="9" id="KW-0408">Iron</keyword>
<evidence type="ECO:0000256" key="7">
    <source>
        <dbReference type="ARBA" id="ARBA00022989"/>
    </source>
</evidence>
<evidence type="ECO:0000256" key="1">
    <source>
        <dbReference type="ARBA" id="ARBA00001971"/>
    </source>
</evidence>
<proteinExistence type="inferred from homology"/>
<evidence type="ECO:0000256" key="9">
    <source>
        <dbReference type="ARBA" id="ARBA00023004"/>
    </source>
</evidence>
<dbReference type="GO" id="GO:0016020">
    <property type="term" value="C:membrane"/>
    <property type="evidence" value="ECO:0007669"/>
    <property type="project" value="UniProtKB-SubCell"/>
</dbReference>
<dbReference type="PANTHER" id="PTHR46300:SF2">
    <property type="entry name" value="CYTOCHROME P450 MONOOXYGENASE ALNH-RELATED"/>
    <property type="match status" value="1"/>
</dbReference>
<evidence type="ECO:0000313" key="14">
    <source>
        <dbReference type="Proteomes" id="UP000256964"/>
    </source>
</evidence>
<accession>A0A371CYA9</accession>
<keyword evidence="7" id="KW-1133">Transmembrane helix</keyword>
<protein>
    <recommendedName>
        <fullName evidence="15">Cytochrome P450</fullName>
    </recommendedName>
</protein>
<sequence>MQSIACRESIYRCWCGYCIYTLSTYTLASNLQKSIQDERGRVVGPDRLPTIQNKPDLPYITAIARECLRWRSVAPLNIPHVTAQEDECRDYRIPAGSVVIANLCAYARDSRCSIPPRSPSVRAGAIPSRSSAPSDHYTPLPRP</sequence>
<dbReference type="SUPFAM" id="SSF48264">
    <property type="entry name" value="Cytochrome P450"/>
    <property type="match status" value="1"/>
</dbReference>
<comment type="cofactor">
    <cofactor evidence="1">
        <name>heme</name>
        <dbReference type="ChEBI" id="CHEBI:30413"/>
    </cofactor>
</comment>
<dbReference type="STRING" id="139420.A0A371CYA9"/>
<keyword evidence="5" id="KW-0812">Transmembrane</keyword>
<evidence type="ECO:0008006" key="15">
    <source>
        <dbReference type="Google" id="ProtNLM"/>
    </source>
</evidence>
<dbReference type="GO" id="GO:0016705">
    <property type="term" value="F:oxidoreductase activity, acting on paired donors, with incorporation or reduction of molecular oxygen"/>
    <property type="evidence" value="ECO:0007669"/>
    <property type="project" value="InterPro"/>
</dbReference>
<evidence type="ECO:0000256" key="3">
    <source>
        <dbReference type="ARBA" id="ARBA00010617"/>
    </source>
</evidence>
<evidence type="ECO:0000256" key="8">
    <source>
        <dbReference type="ARBA" id="ARBA00023002"/>
    </source>
</evidence>
<reference evidence="13 14" key="1">
    <citation type="journal article" date="2018" name="Biotechnol. Biofuels">
        <title>Integrative visual omics of the white-rot fungus Polyporus brumalis exposes the biotechnological potential of its oxidative enzymes for delignifying raw plant biomass.</title>
        <authorList>
            <person name="Miyauchi S."/>
            <person name="Rancon A."/>
            <person name="Drula E."/>
            <person name="Hage H."/>
            <person name="Chaduli D."/>
            <person name="Favel A."/>
            <person name="Grisel S."/>
            <person name="Henrissat B."/>
            <person name="Herpoel-Gimbert I."/>
            <person name="Ruiz-Duenas F.J."/>
            <person name="Chevret D."/>
            <person name="Hainaut M."/>
            <person name="Lin J."/>
            <person name="Wang M."/>
            <person name="Pangilinan J."/>
            <person name="Lipzen A."/>
            <person name="Lesage-Meessen L."/>
            <person name="Navarro D."/>
            <person name="Riley R."/>
            <person name="Grigoriev I.V."/>
            <person name="Zhou S."/>
            <person name="Raouche S."/>
            <person name="Rosso M.N."/>
        </authorList>
    </citation>
    <scope>NUCLEOTIDE SEQUENCE [LARGE SCALE GENOMIC DNA]</scope>
    <source>
        <strain evidence="13 14">BRFM 1820</strain>
    </source>
</reference>
<evidence type="ECO:0000256" key="5">
    <source>
        <dbReference type="ARBA" id="ARBA00022692"/>
    </source>
</evidence>
<keyword evidence="4" id="KW-0349">Heme</keyword>
<comment type="similarity">
    <text evidence="3">Belongs to the cytochrome P450 family.</text>
</comment>